<feature type="domain" description="DUF3417" evidence="5">
    <location>
        <begin position="8"/>
        <end position="113"/>
    </location>
</feature>
<dbReference type="EC" id="2.4.1.1" evidence="6"/>
<dbReference type="GO" id="GO:0008184">
    <property type="term" value="F:glycogen phosphorylase activity"/>
    <property type="evidence" value="ECO:0007669"/>
    <property type="project" value="InterPro"/>
</dbReference>
<dbReference type="GO" id="GO:0030170">
    <property type="term" value="F:pyridoxal phosphate binding"/>
    <property type="evidence" value="ECO:0007669"/>
    <property type="project" value="InterPro"/>
</dbReference>
<name>A0A518H1W6_9BACT</name>
<dbReference type="OrthoDB" id="9760804at2"/>
<proteinExistence type="inferred from homology"/>
<comment type="similarity">
    <text evidence="2">Belongs to the glycogen phosphorylase family.</text>
</comment>
<dbReference type="InterPro" id="IPR011834">
    <property type="entry name" value="Agluc_phsphrylas"/>
</dbReference>
<feature type="modified residue" description="N6-(pyridoxal phosphate)lysine" evidence="4">
    <location>
        <position position="599"/>
    </location>
</feature>
<dbReference type="EMBL" id="CP036426">
    <property type="protein sequence ID" value="QDV34836.1"/>
    <property type="molecule type" value="Genomic_DNA"/>
</dbReference>
<organism evidence="6 7">
    <name type="scientific">Tautonia plasticadhaerens</name>
    <dbReference type="NCBI Taxonomy" id="2527974"/>
    <lineage>
        <taxon>Bacteria</taxon>
        <taxon>Pseudomonadati</taxon>
        <taxon>Planctomycetota</taxon>
        <taxon>Planctomycetia</taxon>
        <taxon>Isosphaerales</taxon>
        <taxon>Isosphaeraceae</taxon>
        <taxon>Tautonia</taxon>
    </lineage>
</organism>
<evidence type="ECO:0000313" key="7">
    <source>
        <dbReference type="Proteomes" id="UP000317835"/>
    </source>
</evidence>
<dbReference type="InterPro" id="IPR052182">
    <property type="entry name" value="Glycogen/Maltodextrin_Phosph"/>
</dbReference>
<sequence>MVSQDTIINKLRELARNLWWTWQPHVIELFRELDPVLWRETDHNPVVFLDRIPPEQLVRRASEMALISRIDYAFRRLNEYLENKDSWGAVHASTLRSRPVAYFSMEFGLHESLPIYSGGLGVLAGDHLKSASDLGLPLVAVGILYAEGYFRQALDAEGWQHENYPYNEPSRLPIEEALAPDGTPVRVAVDTRTGTLHAKVWRVEVGRTTLLLLDSNVPENGESDRALTGRLYGGNAGVRIRQELLLGVGGVRALFASGIDPSVIHLNEGHSAFAGLELIRRVMEDEGRPFGEAVRQVAAMTVFTTHTPVAAGHDRFGSDLVEENLGILREQLHLPFDDFNGLGRVHPGDHNEPFCMTVLALKLSRHANGVSALHGKVSRQMWHPLYPSRTEEEVPIGHITNGVHVLSWLAPQMKSIYDRHLGRDWTHRMRHPEVWSGASEIDDGEFWETHQVLKARLLEFVRQRLARQAANRGAGDAEVAPYQRMFDLDTLTIGFARRFATYKRATLVMKDAEKLAALVNSSNRPVQLLFAGKAHPEDRYGKEFIKEIVRISNSSQFRGRLAFIEDYDMNVARFLVQGVDVWLNNPRRPQEASGTSGQKVAMNGGLNCSILDGWWAEGYDGRNGFAIGSGRTHADPRVQDERDYDDLIAALSSQVVPLYYDRDASGLPRKWIARVKDCIRTLGWRFNSDRQVMDYAQFTYLPASGGQPCEMPGFHT</sequence>
<keyword evidence="3" id="KW-0021">Allosteric enzyme</keyword>
<dbReference type="Proteomes" id="UP000317835">
    <property type="component" value="Chromosome"/>
</dbReference>
<dbReference type="NCBIfam" id="TIGR02094">
    <property type="entry name" value="more_P_ylases"/>
    <property type="match status" value="1"/>
</dbReference>
<comment type="catalytic activity">
    <reaction evidence="1">
        <text>[(1-&gt;4)-alpha-D-glucosyl](n) + phosphate = [(1-&gt;4)-alpha-D-glucosyl](n-1) + alpha-D-glucose 1-phosphate</text>
        <dbReference type="Rhea" id="RHEA:41732"/>
        <dbReference type="Rhea" id="RHEA-COMP:9584"/>
        <dbReference type="Rhea" id="RHEA-COMP:9586"/>
        <dbReference type="ChEBI" id="CHEBI:15444"/>
        <dbReference type="ChEBI" id="CHEBI:43474"/>
        <dbReference type="ChEBI" id="CHEBI:58601"/>
        <dbReference type="EC" id="2.4.1.1"/>
    </reaction>
</comment>
<keyword evidence="6" id="KW-0328">Glycosyltransferase</keyword>
<dbReference type="InterPro" id="IPR000811">
    <property type="entry name" value="Glyco_trans_35"/>
</dbReference>
<keyword evidence="6" id="KW-0808">Transferase</keyword>
<dbReference type="Pfam" id="PF00343">
    <property type="entry name" value="Phosphorylase"/>
    <property type="match status" value="1"/>
</dbReference>
<evidence type="ECO:0000256" key="1">
    <source>
        <dbReference type="ARBA" id="ARBA00001275"/>
    </source>
</evidence>
<accession>A0A518H1W6</accession>
<dbReference type="AlphaFoldDB" id="A0A518H1W6"/>
<evidence type="ECO:0000256" key="3">
    <source>
        <dbReference type="ARBA" id="ARBA00022533"/>
    </source>
</evidence>
<reference evidence="6 7" key="1">
    <citation type="submission" date="2019-02" db="EMBL/GenBank/DDBJ databases">
        <title>Deep-cultivation of Planctomycetes and their phenomic and genomic characterization uncovers novel biology.</title>
        <authorList>
            <person name="Wiegand S."/>
            <person name="Jogler M."/>
            <person name="Boedeker C."/>
            <person name="Pinto D."/>
            <person name="Vollmers J."/>
            <person name="Rivas-Marin E."/>
            <person name="Kohn T."/>
            <person name="Peeters S.H."/>
            <person name="Heuer A."/>
            <person name="Rast P."/>
            <person name="Oberbeckmann S."/>
            <person name="Bunk B."/>
            <person name="Jeske O."/>
            <person name="Meyerdierks A."/>
            <person name="Storesund J.E."/>
            <person name="Kallscheuer N."/>
            <person name="Luecker S."/>
            <person name="Lage O.M."/>
            <person name="Pohl T."/>
            <person name="Merkel B.J."/>
            <person name="Hornburger P."/>
            <person name="Mueller R.-W."/>
            <person name="Bruemmer F."/>
            <person name="Labrenz M."/>
            <person name="Spormann A.M."/>
            <person name="Op den Camp H."/>
            <person name="Overmann J."/>
            <person name="Amann R."/>
            <person name="Jetten M.S.M."/>
            <person name="Mascher T."/>
            <person name="Medema M.H."/>
            <person name="Devos D.P."/>
            <person name="Kaster A.-K."/>
            <person name="Ovreas L."/>
            <person name="Rohde M."/>
            <person name="Galperin M.Y."/>
            <person name="Jogler C."/>
        </authorList>
    </citation>
    <scope>NUCLEOTIDE SEQUENCE [LARGE SCALE GENOMIC DNA]</scope>
    <source>
        <strain evidence="6 7">ElP</strain>
    </source>
</reference>
<evidence type="ECO:0000313" key="6">
    <source>
        <dbReference type="EMBL" id="QDV34836.1"/>
    </source>
</evidence>
<evidence type="ECO:0000256" key="4">
    <source>
        <dbReference type="PIRSR" id="PIRSR000460-1"/>
    </source>
</evidence>
<protein>
    <submittedName>
        <fullName evidence="6">Maltodextrin phosphorylase</fullName>
        <ecNumber evidence="6">2.4.1.1</ecNumber>
    </submittedName>
</protein>
<keyword evidence="4" id="KW-0663">Pyridoxal phosphate</keyword>
<dbReference type="PANTHER" id="PTHR42655:SF1">
    <property type="entry name" value="GLYCOGEN PHOSPHORYLASE"/>
    <property type="match status" value="1"/>
</dbReference>
<dbReference type="GO" id="GO:0005975">
    <property type="term" value="P:carbohydrate metabolic process"/>
    <property type="evidence" value="ECO:0007669"/>
    <property type="project" value="InterPro"/>
</dbReference>
<evidence type="ECO:0000259" key="5">
    <source>
        <dbReference type="Pfam" id="PF11897"/>
    </source>
</evidence>
<dbReference type="InterPro" id="IPR024517">
    <property type="entry name" value="Glycogen_phosphorylase_DUF3417"/>
</dbReference>
<dbReference type="Gene3D" id="3.40.50.2000">
    <property type="entry name" value="Glycogen Phosphorylase B"/>
    <property type="match status" value="3"/>
</dbReference>
<dbReference type="PIRSF" id="PIRSF000460">
    <property type="entry name" value="Pprylas_GlgP"/>
    <property type="match status" value="1"/>
</dbReference>
<keyword evidence="7" id="KW-1185">Reference proteome</keyword>
<dbReference type="RefSeq" id="WP_145270020.1">
    <property type="nucleotide sequence ID" value="NZ_CP036426.1"/>
</dbReference>
<dbReference type="SUPFAM" id="SSF53756">
    <property type="entry name" value="UDP-Glycosyltransferase/glycogen phosphorylase"/>
    <property type="match status" value="1"/>
</dbReference>
<evidence type="ECO:0000256" key="2">
    <source>
        <dbReference type="ARBA" id="ARBA00006047"/>
    </source>
</evidence>
<dbReference type="KEGG" id="tpla:ElP_27330"/>
<dbReference type="Pfam" id="PF11897">
    <property type="entry name" value="DUF3417"/>
    <property type="match status" value="1"/>
</dbReference>
<gene>
    <name evidence="6" type="primary">malP</name>
    <name evidence="6" type="ORF">ElP_27330</name>
</gene>
<dbReference type="PANTHER" id="PTHR42655">
    <property type="entry name" value="GLYCOGEN PHOSPHORYLASE"/>
    <property type="match status" value="1"/>
</dbReference>